<feature type="compositionally biased region" description="Basic and acidic residues" evidence="1">
    <location>
        <begin position="822"/>
        <end position="835"/>
    </location>
</feature>
<feature type="region of interest" description="Disordered" evidence="1">
    <location>
        <begin position="472"/>
        <end position="499"/>
    </location>
</feature>
<feature type="compositionally biased region" description="Polar residues" evidence="1">
    <location>
        <begin position="777"/>
        <end position="793"/>
    </location>
</feature>
<feature type="compositionally biased region" description="Polar residues" evidence="1">
    <location>
        <begin position="641"/>
        <end position="668"/>
    </location>
</feature>
<organism evidence="2 3">
    <name type="scientific">Tilletia indica</name>
    <dbReference type="NCBI Taxonomy" id="43049"/>
    <lineage>
        <taxon>Eukaryota</taxon>
        <taxon>Fungi</taxon>
        <taxon>Dikarya</taxon>
        <taxon>Basidiomycota</taxon>
        <taxon>Ustilaginomycotina</taxon>
        <taxon>Exobasidiomycetes</taxon>
        <taxon>Tilletiales</taxon>
        <taxon>Tilletiaceae</taxon>
        <taxon>Tilletia</taxon>
    </lineage>
</organism>
<gene>
    <name evidence="2" type="ORF">A4X13_0g681</name>
</gene>
<proteinExistence type="predicted"/>
<feature type="compositionally biased region" description="Polar residues" evidence="1">
    <location>
        <begin position="326"/>
        <end position="337"/>
    </location>
</feature>
<feature type="region of interest" description="Disordered" evidence="1">
    <location>
        <begin position="155"/>
        <end position="184"/>
    </location>
</feature>
<dbReference type="EMBL" id="LWDF02000022">
    <property type="protein sequence ID" value="KAE8259938.1"/>
    <property type="molecule type" value="Genomic_DNA"/>
</dbReference>
<feature type="compositionally biased region" description="Polar residues" evidence="1">
    <location>
        <begin position="852"/>
        <end position="865"/>
    </location>
</feature>
<feature type="region of interest" description="Disordered" evidence="1">
    <location>
        <begin position="633"/>
        <end position="679"/>
    </location>
</feature>
<feature type="compositionally biased region" description="Basic and acidic residues" evidence="1">
    <location>
        <begin position="383"/>
        <end position="398"/>
    </location>
</feature>
<name>A0A8T8TGE6_9BASI</name>
<feature type="region of interest" description="Disordered" evidence="1">
    <location>
        <begin position="1122"/>
        <end position="1177"/>
    </location>
</feature>
<comment type="caution">
    <text evidence="2">The sequence shown here is derived from an EMBL/GenBank/DDBJ whole genome shotgun (WGS) entry which is preliminary data.</text>
</comment>
<feature type="compositionally biased region" description="Low complexity" evidence="1">
    <location>
        <begin position="878"/>
        <end position="892"/>
    </location>
</feature>
<evidence type="ECO:0000313" key="2">
    <source>
        <dbReference type="EMBL" id="KAE8259938.1"/>
    </source>
</evidence>
<evidence type="ECO:0008006" key="4">
    <source>
        <dbReference type="Google" id="ProtNLM"/>
    </source>
</evidence>
<sequence>MERNTERPAEHTCFLTPLTINIAAQASAGTALAHAALYLGPEHPRNTLISTDLRSSTSLPADAVHRPIPTPTLYSVFTTSAASAAAAAAQARSTADFQTLAALQGLLEAIRFVREKYTRSSLCVHLRSDNDIAVRAWNDWIPRWEGTGRISGKDTYSSRGWPQLPGRPDTASSTSTSNSSSSSPFTSAQGLVIAYGHSAASSDEITDTASMFTALSTYSLKSAERNHPDELRRNPFHNLDPSSAPHINGPSSLSTTSPLVSKQKEMNEATPIPMGPPPIPRHISAPTYSAAYSLLRALAVLHRLFAHGDDDAFTPGQRNGRMRLTVSRSSPSKSNAATEYLEASLRATQMRVSSATPPASHDIQRRNSSTIHSLPVTGNGKQQEAEDRQRQQRAREVPAEATNQVQRQSGRLHSVPGLFWKRRPSTANIETVDGVFERSQQLGVEGLADGVDLTRRGSRATALFFRRSSLSSSNLLSGENGKGVTSSTPSTPLLTPPSTLPASPNVAILPSQSAMNSQAATPNSDADMIDGRFAGPLTPGLGSIKRKPVPDMLPKPAFQFPANTLAKPKAATRRSSGVLGLDLDLDLPGVSLEWSTLGLGVSTSQNRGNAIGSEESAGDLLPSLAAVLRGRGDTPLGARNSAESNSRTISSPHRRTTSVTIDSLTERATSPRKRAQTVTPTTLTPADVGAATVQVEQVEQNSIAFPQSENEVLEVRAESPKKPAWRWADPKHGETSRLATAAASLAFDPSESSKTSTPASNPWPAWKWAVPQAPPGHSSTAATPGHHSVQTHTAAPSVSASASQPPSRNSPANTRPPSISEAAHRARWTEPRSDQSRAASPSAAFVIDAQRHQTPSPLLQNHTRTSSIISGGSGAGNGNAQAAGAMGSSGRSGLTGVWKWSNDSQTRLERQKARAEELAELAASKQVGGGGEQHLNGALSGVGGGPTPQQTSMGGSRRSSGASGNLPPSSLFSSSPYGSAGPGTLTALTLSAAGSSNHIAPPSPGKPPALNLQDALSLQQSITAAPRYTMRQQRSVPKLSDVPDAEHSVVGHAVAKTATGSAPAAESQAARAVRAEFRHDDELVDEHGSPVTVADLALSRERHLATAAWTASIAPLVTQQRGDSAHEAEFSGGNRGRHHGGGGVVTDQRSKTRAVVPTATPAKEDSPAAGTSTRVAKAGTRSRILMSLQRPTIPSAETSTALGSKLAVRTGEFR</sequence>
<feature type="compositionally biased region" description="Low complexity" evidence="1">
    <location>
        <begin position="794"/>
        <end position="807"/>
    </location>
</feature>
<evidence type="ECO:0000256" key="1">
    <source>
        <dbReference type="SAM" id="MobiDB-lite"/>
    </source>
</evidence>
<feature type="compositionally biased region" description="Low complexity" evidence="1">
    <location>
        <begin position="954"/>
        <end position="978"/>
    </location>
</feature>
<feature type="region of interest" description="Disordered" evidence="1">
    <location>
        <begin position="349"/>
        <end position="409"/>
    </location>
</feature>
<feature type="region of interest" description="Disordered" evidence="1">
    <location>
        <begin position="923"/>
        <end position="978"/>
    </location>
</feature>
<dbReference type="AlphaFoldDB" id="A0A8T8TGE6"/>
<accession>A0A8T8TGE6</accession>
<protein>
    <recommendedName>
        <fullName evidence="4">RNase H type-1 domain-containing protein</fullName>
    </recommendedName>
</protein>
<feature type="compositionally biased region" description="Polar residues" evidence="1">
    <location>
        <begin position="750"/>
        <end position="760"/>
    </location>
</feature>
<evidence type="ECO:0000313" key="3">
    <source>
        <dbReference type="Proteomes" id="UP000077521"/>
    </source>
</evidence>
<feature type="region of interest" description="Disordered" evidence="1">
    <location>
        <begin position="228"/>
        <end position="257"/>
    </location>
</feature>
<reference evidence="2" key="2">
    <citation type="journal article" date="2019" name="IMA Fungus">
        <title>Genome sequencing and comparison of five Tilletia species to identify candidate genes for the detection of regulated species infecting wheat.</title>
        <authorList>
            <person name="Nguyen H.D.T."/>
            <person name="Sultana T."/>
            <person name="Kesanakurti P."/>
            <person name="Hambleton S."/>
        </authorList>
    </citation>
    <scope>NUCLEOTIDE SEQUENCE</scope>
    <source>
        <strain evidence="2">DAOMC 236416</strain>
    </source>
</reference>
<keyword evidence="3" id="KW-1185">Reference proteome</keyword>
<feature type="compositionally biased region" description="Low complexity" evidence="1">
    <location>
        <begin position="170"/>
        <end position="184"/>
    </location>
</feature>
<reference evidence="2" key="1">
    <citation type="submission" date="2016-04" db="EMBL/GenBank/DDBJ databases">
        <authorList>
            <person name="Nguyen H.D."/>
            <person name="Samba Siva P."/>
            <person name="Cullis J."/>
            <person name="Levesque C.A."/>
            <person name="Hambleton S."/>
        </authorList>
    </citation>
    <scope>NUCLEOTIDE SEQUENCE</scope>
    <source>
        <strain evidence="2">DAOMC 236416</strain>
    </source>
</reference>
<feature type="region of interest" description="Disordered" evidence="1">
    <location>
        <begin position="746"/>
        <end position="895"/>
    </location>
</feature>
<dbReference type="Proteomes" id="UP000077521">
    <property type="component" value="Unassembled WGS sequence"/>
</dbReference>
<feature type="region of interest" description="Disordered" evidence="1">
    <location>
        <begin position="316"/>
        <end position="337"/>
    </location>
</feature>